<accession>A0A6G1J8G2</accession>
<feature type="region of interest" description="Disordered" evidence="1">
    <location>
        <begin position="531"/>
        <end position="566"/>
    </location>
</feature>
<feature type="compositionally biased region" description="Polar residues" evidence="1">
    <location>
        <begin position="306"/>
        <end position="319"/>
    </location>
</feature>
<sequence>MEPAEQLRRRSSNLNPNALVFNPRAAEFQQSESSTSSAAQGNAEPVPFISVTMATTAADSLLKQAESSRRTLSNVTLPTCQPPPLQSLLPSSSMAEHSWANELEHHAMNLGLPMGPSQSHYLARTAQDEGTGGPSLGARLSSASAIDQFQARSTSTGTPTRVREKADILPPHDARDLGLDGKLVQQALIKSLTPQELERLLHGNTFIRTGHDSPPITTAGPSGTNQMATPSRFGTHDQGVRRPPPGLQPPPRLQPPPGLGMPQRQHPHMNMGLYNLPGLTGPELQQFNSQTASRPMMDIYGPVYPTPQTGPSIFSQHTRVPSLDQSSSVGSRSRRQSTRGGFFGQKKRSDQGPEPSNADIYPEDAAMAPGLHGGTYESSHAAPVVATRPQPPPTLPAAANLRVEDATAWPTPAEAKANKPTARASASSAVASSTRPTPSSDVRGQESAPAVRTSISSTLPPSIEFPLSSSVYGQENTPTARTSAPSTLPPLMQYPSPSTICGHANTPTSRTSITSGVPTSVQFPPTSNIYGLENTPTPRASIPSAVARPTRTPPSYNIYGHENTPTRATIPSAATPGPFMQFTSPFNIPGLGQHPAETRPETPPAPEANIASTSPTTVINQAGSANLLSDQRSLTPGQEDGSRYGLRFYGIGYSDAWDAPPATQGQHQRTVEAPAMSQGSGGSWDTPMSFRIRPRDHPGWGGWNWAAQTQWFDEE</sequence>
<evidence type="ECO:0000256" key="1">
    <source>
        <dbReference type="SAM" id="MobiDB-lite"/>
    </source>
</evidence>
<proteinExistence type="predicted"/>
<feature type="region of interest" description="Disordered" evidence="1">
    <location>
        <begin position="302"/>
        <end position="377"/>
    </location>
</feature>
<gene>
    <name evidence="2" type="ORF">K458DRAFT_402390</name>
</gene>
<feature type="compositionally biased region" description="Polar residues" evidence="1">
    <location>
        <begin position="215"/>
        <end position="229"/>
    </location>
</feature>
<feature type="compositionally biased region" description="Low complexity" evidence="1">
    <location>
        <begin position="420"/>
        <end position="440"/>
    </location>
</feature>
<reference evidence="2" key="1">
    <citation type="journal article" date="2020" name="Stud. Mycol.">
        <title>101 Dothideomycetes genomes: a test case for predicting lifestyles and emergence of pathogens.</title>
        <authorList>
            <person name="Haridas S."/>
            <person name="Albert R."/>
            <person name="Binder M."/>
            <person name="Bloem J."/>
            <person name="Labutti K."/>
            <person name="Salamov A."/>
            <person name="Andreopoulos B."/>
            <person name="Baker S."/>
            <person name="Barry K."/>
            <person name="Bills G."/>
            <person name="Bluhm B."/>
            <person name="Cannon C."/>
            <person name="Castanera R."/>
            <person name="Culley D."/>
            <person name="Daum C."/>
            <person name="Ezra D."/>
            <person name="Gonzalez J."/>
            <person name="Henrissat B."/>
            <person name="Kuo A."/>
            <person name="Liang C."/>
            <person name="Lipzen A."/>
            <person name="Lutzoni F."/>
            <person name="Magnuson J."/>
            <person name="Mondo S."/>
            <person name="Nolan M."/>
            <person name="Ohm R."/>
            <person name="Pangilinan J."/>
            <person name="Park H.-J."/>
            <person name="Ramirez L."/>
            <person name="Alfaro M."/>
            <person name="Sun H."/>
            <person name="Tritt A."/>
            <person name="Yoshinaga Y."/>
            <person name="Zwiers L.-H."/>
            <person name="Turgeon B."/>
            <person name="Goodwin S."/>
            <person name="Spatafora J."/>
            <person name="Crous P."/>
            <person name="Grigoriev I."/>
        </authorList>
    </citation>
    <scope>NUCLEOTIDE SEQUENCE</scope>
    <source>
        <strain evidence="2">CBS 122367</strain>
    </source>
</reference>
<name>A0A6G1J8G2_9PLEO</name>
<evidence type="ECO:0000313" key="2">
    <source>
        <dbReference type="EMBL" id="KAF2686844.1"/>
    </source>
</evidence>
<feature type="compositionally biased region" description="Pro residues" evidence="1">
    <location>
        <begin position="242"/>
        <end position="259"/>
    </location>
</feature>
<feature type="region of interest" description="Disordered" evidence="1">
    <location>
        <begin position="592"/>
        <end position="613"/>
    </location>
</feature>
<organism evidence="2 3">
    <name type="scientific">Lentithecium fluviatile CBS 122367</name>
    <dbReference type="NCBI Taxonomy" id="1168545"/>
    <lineage>
        <taxon>Eukaryota</taxon>
        <taxon>Fungi</taxon>
        <taxon>Dikarya</taxon>
        <taxon>Ascomycota</taxon>
        <taxon>Pezizomycotina</taxon>
        <taxon>Dothideomycetes</taxon>
        <taxon>Pleosporomycetidae</taxon>
        <taxon>Pleosporales</taxon>
        <taxon>Massarineae</taxon>
        <taxon>Lentitheciaceae</taxon>
        <taxon>Lentithecium</taxon>
    </lineage>
</organism>
<evidence type="ECO:0000313" key="3">
    <source>
        <dbReference type="Proteomes" id="UP000799291"/>
    </source>
</evidence>
<dbReference type="OrthoDB" id="3673077at2759"/>
<dbReference type="Proteomes" id="UP000799291">
    <property type="component" value="Unassembled WGS sequence"/>
</dbReference>
<protein>
    <submittedName>
        <fullName evidence="2">Uncharacterized protein</fullName>
    </submittedName>
</protein>
<dbReference type="AlphaFoldDB" id="A0A6G1J8G2"/>
<dbReference type="EMBL" id="MU005576">
    <property type="protein sequence ID" value="KAF2686844.1"/>
    <property type="molecule type" value="Genomic_DNA"/>
</dbReference>
<keyword evidence="3" id="KW-1185">Reference proteome</keyword>
<feature type="compositionally biased region" description="Low complexity" evidence="1">
    <location>
        <begin position="25"/>
        <end position="40"/>
    </location>
</feature>
<feature type="region of interest" description="Disordered" evidence="1">
    <location>
        <begin position="206"/>
        <end position="266"/>
    </location>
</feature>
<feature type="region of interest" description="Disordered" evidence="1">
    <location>
        <begin position="412"/>
        <end position="459"/>
    </location>
</feature>
<feature type="region of interest" description="Disordered" evidence="1">
    <location>
        <begin position="72"/>
        <end position="93"/>
    </location>
</feature>
<feature type="region of interest" description="Disordered" evidence="1">
    <location>
        <begin position="1"/>
        <end position="41"/>
    </location>
</feature>